<name>M4B5R8_HYAAE</name>
<dbReference type="EMBL" id="JH598461">
    <property type="status" value="NOT_ANNOTATED_CDS"/>
    <property type="molecule type" value="Genomic_DNA"/>
</dbReference>
<accession>M4B5R8</accession>
<dbReference type="VEuPathDB" id="FungiDB:HpaG801618"/>
<dbReference type="InParanoid" id="M4B5R8"/>
<dbReference type="HOGENOM" id="CLU_2908885_0_0_1"/>
<keyword evidence="2" id="KW-1185">Reference proteome</keyword>
<dbReference type="AlphaFoldDB" id="M4B5R8"/>
<reference evidence="2" key="1">
    <citation type="journal article" date="2010" name="Science">
        <title>Signatures of adaptation to obligate biotrophy in the Hyaloperonospora arabidopsidis genome.</title>
        <authorList>
            <person name="Baxter L."/>
            <person name="Tripathy S."/>
            <person name="Ishaque N."/>
            <person name="Boot N."/>
            <person name="Cabral A."/>
            <person name="Kemen E."/>
            <person name="Thines M."/>
            <person name="Ah-Fong A."/>
            <person name="Anderson R."/>
            <person name="Badejoko W."/>
            <person name="Bittner-Eddy P."/>
            <person name="Boore J.L."/>
            <person name="Chibucos M.C."/>
            <person name="Coates M."/>
            <person name="Dehal P."/>
            <person name="Delehaunty K."/>
            <person name="Dong S."/>
            <person name="Downton P."/>
            <person name="Dumas B."/>
            <person name="Fabro G."/>
            <person name="Fronick C."/>
            <person name="Fuerstenberg S.I."/>
            <person name="Fulton L."/>
            <person name="Gaulin E."/>
            <person name="Govers F."/>
            <person name="Hughes L."/>
            <person name="Humphray S."/>
            <person name="Jiang R.H."/>
            <person name="Judelson H."/>
            <person name="Kamoun S."/>
            <person name="Kyung K."/>
            <person name="Meijer H."/>
            <person name="Minx P."/>
            <person name="Morris P."/>
            <person name="Nelson J."/>
            <person name="Phuntumart V."/>
            <person name="Qutob D."/>
            <person name="Rehmany A."/>
            <person name="Rougon-Cardoso A."/>
            <person name="Ryden P."/>
            <person name="Torto-Alalibo T."/>
            <person name="Studholme D."/>
            <person name="Wang Y."/>
            <person name="Win J."/>
            <person name="Wood J."/>
            <person name="Clifton S.W."/>
            <person name="Rogers J."/>
            <person name="Van den Ackerveken G."/>
            <person name="Jones J.D."/>
            <person name="McDowell J.M."/>
            <person name="Beynon J."/>
            <person name="Tyler B.M."/>
        </authorList>
    </citation>
    <scope>NUCLEOTIDE SEQUENCE [LARGE SCALE GENOMIC DNA]</scope>
    <source>
        <strain evidence="2">Emoy2</strain>
    </source>
</reference>
<dbReference type="EnsemblProtists" id="HpaT801618">
    <property type="protein sequence ID" value="HpaP801618"/>
    <property type="gene ID" value="HpaG801618"/>
</dbReference>
<evidence type="ECO:0000313" key="1">
    <source>
        <dbReference type="EnsemblProtists" id="HpaP801618"/>
    </source>
</evidence>
<organism evidence="1 2">
    <name type="scientific">Hyaloperonospora arabidopsidis (strain Emoy2)</name>
    <name type="common">Downy mildew agent</name>
    <name type="synonym">Peronospora arabidopsidis</name>
    <dbReference type="NCBI Taxonomy" id="559515"/>
    <lineage>
        <taxon>Eukaryota</taxon>
        <taxon>Sar</taxon>
        <taxon>Stramenopiles</taxon>
        <taxon>Oomycota</taxon>
        <taxon>Peronosporomycetes</taxon>
        <taxon>Peronosporales</taxon>
        <taxon>Peronosporaceae</taxon>
        <taxon>Hyaloperonospora</taxon>
    </lineage>
</organism>
<reference evidence="1" key="2">
    <citation type="submission" date="2015-06" db="UniProtKB">
        <authorList>
            <consortium name="EnsemblProtists"/>
        </authorList>
    </citation>
    <scope>IDENTIFICATION</scope>
    <source>
        <strain evidence="1">Emoy2</strain>
    </source>
</reference>
<sequence>MPTLKTRYNDLGVPISHSGLLVDLKEYSSRPGSTARGHTWSDAIGGLRRHIWSGFRVEMRMC</sequence>
<dbReference type="Proteomes" id="UP000011713">
    <property type="component" value="Unassembled WGS sequence"/>
</dbReference>
<protein>
    <submittedName>
        <fullName evidence="1">Uncharacterized protein</fullName>
    </submittedName>
</protein>
<proteinExistence type="predicted"/>
<evidence type="ECO:0000313" key="2">
    <source>
        <dbReference type="Proteomes" id="UP000011713"/>
    </source>
</evidence>